<dbReference type="Pfam" id="PF01930">
    <property type="entry name" value="Cas_Cas4"/>
    <property type="match status" value="1"/>
</dbReference>
<evidence type="ECO:0000313" key="2">
    <source>
        <dbReference type="EMBL" id="PWB86356.1"/>
    </source>
</evidence>
<dbReference type="InterPro" id="IPR022765">
    <property type="entry name" value="Dna2/Cas4_DUF83"/>
</dbReference>
<keyword evidence="3" id="KW-1185">Reference proteome</keyword>
<dbReference type="PANTHER" id="PTHR37168">
    <property type="entry name" value="CRISPR-ASSOCIATED EXONUCLEASE CAS4"/>
    <property type="match status" value="1"/>
</dbReference>
<accession>A0A2U1S898</accession>
<dbReference type="AlphaFoldDB" id="A0A2U1S898"/>
<reference evidence="2 3" key="1">
    <citation type="submission" date="2017-03" db="EMBL/GenBank/DDBJ databases">
        <title>Genome sequence of Methanobrevibacter wosei.</title>
        <authorList>
            <person name="Poehlein A."/>
            <person name="Seedorf H."/>
            <person name="Daniel R."/>
        </authorList>
    </citation>
    <scope>NUCLEOTIDE SEQUENCE [LARGE SCALE GENOMIC DNA]</scope>
    <source>
        <strain evidence="2 3">DSM 11979</strain>
    </source>
</reference>
<protein>
    <recommendedName>
        <fullName evidence="1">DUF83 domain-containing protein</fullName>
    </recommendedName>
</protein>
<dbReference type="PANTHER" id="PTHR37168:SF2">
    <property type="entry name" value="CRISPR-ASSOCIATED EXONUCLEASE CAS4"/>
    <property type="match status" value="1"/>
</dbReference>
<proteinExistence type="predicted"/>
<dbReference type="Gene3D" id="3.90.320.10">
    <property type="match status" value="1"/>
</dbReference>
<dbReference type="Proteomes" id="UP000245577">
    <property type="component" value="Unassembled WGS sequence"/>
</dbReference>
<sequence>MEESHIYQLLYYMFYLKNEKDIKNIKGFLNYPSIRKKKTIELTEENEIDLLKIIENIEDIINKPMPMPKKSRICSKCAYFEFCFS</sequence>
<evidence type="ECO:0000313" key="3">
    <source>
        <dbReference type="Proteomes" id="UP000245577"/>
    </source>
</evidence>
<gene>
    <name evidence="2" type="ORF">MBBWO_12110</name>
</gene>
<dbReference type="InterPro" id="IPR011604">
    <property type="entry name" value="PDDEXK-like_dom_sf"/>
</dbReference>
<dbReference type="EMBL" id="MZGU01000004">
    <property type="protein sequence ID" value="PWB86356.1"/>
    <property type="molecule type" value="Genomic_DNA"/>
</dbReference>
<comment type="caution">
    <text evidence="2">The sequence shown here is derived from an EMBL/GenBank/DDBJ whole genome shotgun (WGS) entry which is preliminary data.</text>
</comment>
<name>A0A2U1S898_9EURY</name>
<organism evidence="2 3">
    <name type="scientific">Methanobrevibacter woesei</name>
    <dbReference type="NCBI Taxonomy" id="190976"/>
    <lineage>
        <taxon>Archaea</taxon>
        <taxon>Methanobacteriati</taxon>
        <taxon>Methanobacteriota</taxon>
        <taxon>Methanomada group</taxon>
        <taxon>Methanobacteria</taxon>
        <taxon>Methanobacteriales</taxon>
        <taxon>Methanobacteriaceae</taxon>
        <taxon>Methanobrevibacter</taxon>
    </lineage>
</organism>
<feature type="domain" description="DUF83" evidence="1">
    <location>
        <begin position="1"/>
        <end position="84"/>
    </location>
</feature>
<evidence type="ECO:0000259" key="1">
    <source>
        <dbReference type="Pfam" id="PF01930"/>
    </source>
</evidence>